<keyword evidence="2" id="KW-0285">Flavoprotein</keyword>
<dbReference type="PANTHER" id="PTHR43706:SF38">
    <property type="entry name" value="FAD_NAD(P)-BINDING DOMAIN-CONTAINING PROTEIN"/>
    <property type="match status" value="1"/>
</dbReference>
<keyword evidence="3" id="KW-0274">FAD</keyword>
<evidence type="ECO:0000313" key="10">
    <source>
        <dbReference type="Proteomes" id="UP001515480"/>
    </source>
</evidence>
<evidence type="ECO:0000313" key="9">
    <source>
        <dbReference type="EMBL" id="KAL1495335.1"/>
    </source>
</evidence>
<dbReference type="InterPro" id="IPR023753">
    <property type="entry name" value="FAD/NAD-binding_dom"/>
</dbReference>
<dbReference type="AlphaFoldDB" id="A0AB34ICW0"/>
<feature type="region of interest" description="Disordered" evidence="6">
    <location>
        <begin position="96"/>
        <end position="124"/>
    </location>
</feature>
<evidence type="ECO:0000256" key="4">
    <source>
        <dbReference type="ARBA" id="ARBA00023002"/>
    </source>
</evidence>
<dbReference type="Pfam" id="PF07992">
    <property type="entry name" value="Pyr_redox_2"/>
    <property type="match status" value="1"/>
</dbReference>
<evidence type="ECO:0000256" key="5">
    <source>
        <dbReference type="ARBA" id="ARBA00023027"/>
    </source>
</evidence>
<dbReference type="InterPro" id="IPR045024">
    <property type="entry name" value="NDH-2"/>
</dbReference>
<organism evidence="9 10">
    <name type="scientific">Prymnesium parvum</name>
    <name type="common">Toxic golden alga</name>
    <dbReference type="NCBI Taxonomy" id="97485"/>
    <lineage>
        <taxon>Eukaryota</taxon>
        <taxon>Haptista</taxon>
        <taxon>Haptophyta</taxon>
        <taxon>Prymnesiophyceae</taxon>
        <taxon>Prymnesiales</taxon>
        <taxon>Prymnesiaceae</taxon>
        <taxon>Prymnesium</taxon>
    </lineage>
</organism>
<dbReference type="InterPro" id="IPR036188">
    <property type="entry name" value="FAD/NAD-bd_sf"/>
</dbReference>
<name>A0AB34ICW0_PRYPA</name>
<dbReference type="EMBL" id="JBGBPQ010000033">
    <property type="protein sequence ID" value="KAL1495335.1"/>
    <property type="molecule type" value="Genomic_DNA"/>
</dbReference>
<keyword evidence="5" id="KW-0520">NAD</keyword>
<gene>
    <name evidence="9" type="ORF">AB1Y20_017189</name>
</gene>
<sequence>MLPLLPLAAALLRPPLPPRPPVRMSSSDFDAPLRTFLRLSSRLLDTAEDAVLLARRLPARPLAVDESLERWKAPSAKPRVLVVGFGWGAHALVKDRPLRLPPPASPPPSPPPPPPPLHPALRSTPMLGAGTVEYRSITEPARAANPRAAFLEGSVSHIDPSSCTATIEFGGGEKLELTYDICVYAAGVRPSVTGVPGENCLFLKEVEDALKLRRAVASSLEKASRPGLSAAERARLLTFVVVGGGPTGVEYTGELSDFINDALRRLYPQLLPFARVVLLHGGADLLPGFDEALRQKALESLRSLRVDVRLQTRVEEVLSPSQLTVRAASGELLDLPCGAIIWAAGTGPHALTQRLLSSLPPPADPFGRLAVDAWLRVVGAPPGTLFALGDAAACGGLPQTAQVAAQQGAYLARMLNRGYDLARTPPAHVAAGGGDVGAYLRLRGAVEAPRFEFINLGILAYVGGGEALSQVQLGERRLLTEAGSTGFLLWRSVYVVKQVSPRTRLLVLFDWFKTKLFGRDVTLW</sequence>
<evidence type="ECO:0000256" key="6">
    <source>
        <dbReference type="SAM" id="MobiDB-lite"/>
    </source>
</evidence>
<evidence type="ECO:0008006" key="11">
    <source>
        <dbReference type="Google" id="ProtNLM"/>
    </source>
</evidence>
<dbReference type="Gene3D" id="3.50.50.100">
    <property type="match status" value="1"/>
</dbReference>
<dbReference type="Pfam" id="PF22366">
    <property type="entry name" value="NDH2_C"/>
    <property type="match status" value="1"/>
</dbReference>
<evidence type="ECO:0000256" key="1">
    <source>
        <dbReference type="ARBA" id="ARBA00005272"/>
    </source>
</evidence>
<protein>
    <recommendedName>
        <fullName evidence="11">NADH dehydrogenase</fullName>
    </recommendedName>
</protein>
<dbReference type="Proteomes" id="UP001515480">
    <property type="component" value="Unassembled WGS sequence"/>
</dbReference>
<feature type="domain" description="External alternative NADH-ubiquinone oxidoreductase-like C-terminal" evidence="8">
    <location>
        <begin position="456"/>
        <end position="520"/>
    </location>
</feature>
<evidence type="ECO:0000256" key="3">
    <source>
        <dbReference type="ARBA" id="ARBA00022827"/>
    </source>
</evidence>
<accession>A0AB34ICW0</accession>
<proteinExistence type="inferred from homology"/>
<evidence type="ECO:0000256" key="2">
    <source>
        <dbReference type="ARBA" id="ARBA00022630"/>
    </source>
</evidence>
<keyword evidence="4" id="KW-0560">Oxidoreductase</keyword>
<dbReference type="GO" id="GO:0003954">
    <property type="term" value="F:NADH dehydrogenase activity"/>
    <property type="evidence" value="ECO:0007669"/>
    <property type="project" value="InterPro"/>
</dbReference>
<feature type="domain" description="FAD/NAD(P)-binding" evidence="7">
    <location>
        <begin position="147"/>
        <end position="408"/>
    </location>
</feature>
<dbReference type="InterPro" id="IPR054585">
    <property type="entry name" value="NDH2-like_C"/>
</dbReference>
<evidence type="ECO:0000259" key="7">
    <source>
        <dbReference type="Pfam" id="PF07992"/>
    </source>
</evidence>
<dbReference type="GO" id="GO:0005739">
    <property type="term" value="C:mitochondrion"/>
    <property type="evidence" value="ECO:0007669"/>
    <property type="project" value="UniProtKB-ARBA"/>
</dbReference>
<keyword evidence="10" id="KW-1185">Reference proteome</keyword>
<evidence type="ECO:0000259" key="8">
    <source>
        <dbReference type="Pfam" id="PF22366"/>
    </source>
</evidence>
<dbReference type="PANTHER" id="PTHR43706">
    <property type="entry name" value="NADH DEHYDROGENASE"/>
    <property type="match status" value="1"/>
</dbReference>
<comment type="caution">
    <text evidence="9">The sequence shown here is derived from an EMBL/GenBank/DDBJ whole genome shotgun (WGS) entry which is preliminary data.</text>
</comment>
<reference evidence="9 10" key="1">
    <citation type="journal article" date="2024" name="Science">
        <title>Giant polyketide synthase enzymes in the biosynthesis of giant marine polyether toxins.</title>
        <authorList>
            <person name="Fallon T.R."/>
            <person name="Shende V.V."/>
            <person name="Wierzbicki I.H."/>
            <person name="Pendleton A.L."/>
            <person name="Watervoot N.F."/>
            <person name="Auber R.P."/>
            <person name="Gonzalez D.J."/>
            <person name="Wisecaver J.H."/>
            <person name="Moore B.S."/>
        </authorList>
    </citation>
    <scope>NUCLEOTIDE SEQUENCE [LARGE SCALE GENOMIC DNA]</scope>
    <source>
        <strain evidence="9 10">12B1</strain>
    </source>
</reference>
<feature type="compositionally biased region" description="Pro residues" evidence="6">
    <location>
        <begin position="99"/>
        <end position="118"/>
    </location>
</feature>
<comment type="similarity">
    <text evidence="1">Belongs to the NADH dehydrogenase family.</text>
</comment>
<dbReference type="SUPFAM" id="SSF51905">
    <property type="entry name" value="FAD/NAD(P)-binding domain"/>
    <property type="match status" value="1"/>
</dbReference>